<protein>
    <recommendedName>
        <fullName evidence="3">Competence protein CoiA-like family protein</fullName>
    </recommendedName>
</protein>
<keyword evidence="2" id="KW-1185">Reference proteome</keyword>
<name>A0A934W8P3_9BURK</name>
<dbReference type="RefSeq" id="WP_200593107.1">
    <property type="nucleotide sequence ID" value="NZ_JAEPBG010000006.1"/>
</dbReference>
<proteinExistence type="predicted"/>
<evidence type="ECO:0000313" key="1">
    <source>
        <dbReference type="EMBL" id="MBK4736059.1"/>
    </source>
</evidence>
<dbReference type="EMBL" id="JAEPBG010000006">
    <property type="protein sequence ID" value="MBK4736059.1"/>
    <property type="molecule type" value="Genomic_DNA"/>
</dbReference>
<accession>A0A934W8P3</accession>
<evidence type="ECO:0008006" key="3">
    <source>
        <dbReference type="Google" id="ProtNLM"/>
    </source>
</evidence>
<dbReference type="AlphaFoldDB" id="A0A934W8P3"/>
<comment type="caution">
    <text evidence="1">The sequence shown here is derived from an EMBL/GenBank/DDBJ whole genome shotgun (WGS) entry which is preliminary data.</text>
</comment>
<organism evidence="1 2">
    <name type="scientific">Noviherbaspirillum pedocola</name>
    <dbReference type="NCBI Taxonomy" id="2801341"/>
    <lineage>
        <taxon>Bacteria</taxon>
        <taxon>Pseudomonadati</taxon>
        <taxon>Pseudomonadota</taxon>
        <taxon>Betaproteobacteria</taxon>
        <taxon>Burkholderiales</taxon>
        <taxon>Oxalobacteraceae</taxon>
        <taxon>Noviherbaspirillum</taxon>
    </lineage>
</organism>
<sequence length="429" mass="48457">MIPSRRCPTFDIIVVQKHYAFLPRDSLSIDSTGLNGGALRVERTCAMSSTFKVPFGRKDGRLVEPGDLPSGLDRHCVCPGCGDALVVRRGSKQPHFAHYRYAPTDSCVETALHQAAKQALLDERYIVLPGVAAEAIVTYNHKPRRRRKVLVEANTRLAFTECHAEVGMDAVRPDVVAHFAEGHDLPGSAIAIEIRVTHKADSKKREKLRAMELMAIEVDMRGARGHTDLAVIRALVLEEVKNKTWLHFPKLEEIRAQMQAEMDAIVEAHLEREANDKARYAEAERILREKLAAQAGENKAKQHAEEMRRDDFRRLSVEGKERRLRKWLAIDGDWPALLNFPHRANSAIPVPAYLWQAGFFRRYYRLDKAQMQSMEQVMEWLDALFGPISDQRRAGEAVTAFIAHLSEAGHYCRRLVDGSVIFLAATGLR</sequence>
<reference evidence="1" key="1">
    <citation type="submission" date="2021-01" db="EMBL/GenBank/DDBJ databases">
        <title>Genome sequence of strain Noviherbaspirillum sp. DKR-6.</title>
        <authorList>
            <person name="Chaudhary D.K."/>
        </authorList>
    </citation>
    <scope>NUCLEOTIDE SEQUENCE</scope>
    <source>
        <strain evidence="1">DKR-6</strain>
    </source>
</reference>
<evidence type="ECO:0000313" key="2">
    <source>
        <dbReference type="Proteomes" id="UP000622890"/>
    </source>
</evidence>
<gene>
    <name evidence="1" type="ORF">JJB74_15665</name>
</gene>
<dbReference type="Proteomes" id="UP000622890">
    <property type="component" value="Unassembled WGS sequence"/>
</dbReference>